<gene>
    <name evidence="1" type="ORF">AKJ17_06405</name>
</gene>
<dbReference type="PROSITE" id="PS51257">
    <property type="entry name" value="PROKAR_LIPOPROTEIN"/>
    <property type="match status" value="1"/>
</dbReference>
<dbReference type="InterPro" id="IPR005590">
    <property type="entry name" value="DUF333"/>
</dbReference>
<dbReference type="Proteomes" id="UP000037515">
    <property type="component" value="Unassembled WGS sequence"/>
</dbReference>
<comment type="caution">
    <text evidence="1">The sequence shown here is derived from an EMBL/GenBank/DDBJ whole genome shotgun (WGS) entry which is preliminary data.</text>
</comment>
<dbReference type="PATRIC" id="fig|693.5.peg.1307"/>
<dbReference type="EMBL" id="LHPJ01000005">
    <property type="protein sequence ID" value="KOO04533.1"/>
    <property type="molecule type" value="Genomic_DNA"/>
</dbReference>
<sequence length="87" mass="9888">MKMPLFFCTVAGSMLLVGCNATLEDYQERSYTSMANPASVYCVQQQGQLKTITEEGQRVTYCLLPNNQQVEQWEHFRARPTTSESDS</sequence>
<reference evidence="2" key="1">
    <citation type="submission" date="2015-08" db="EMBL/GenBank/DDBJ databases">
        <title>Vibrio galatheae sp. nov., a novel member of the Vibrionaceae family isolated from the Solomon Islands.</title>
        <authorList>
            <person name="Giubergia S."/>
            <person name="Machado H."/>
            <person name="Mateiu R.V."/>
            <person name="Gram L."/>
        </authorList>
    </citation>
    <scope>NUCLEOTIDE SEQUENCE [LARGE SCALE GENOMIC DNA]</scope>
    <source>
        <strain evidence="2">DSM 19584</strain>
    </source>
</reference>
<keyword evidence="2" id="KW-1185">Reference proteome</keyword>
<dbReference type="OrthoDB" id="148878at2"/>
<protein>
    <submittedName>
        <fullName evidence="1">Hemolysin</fullName>
    </submittedName>
</protein>
<dbReference type="RefSeq" id="WP_053394944.1">
    <property type="nucleotide sequence ID" value="NZ_LHPJ01000005.1"/>
</dbReference>
<dbReference type="PANTHER" id="PTHR38008">
    <property type="entry name" value="HEMOLYSIN-RELATED"/>
    <property type="match status" value="1"/>
</dbReference>
<organism evidence="1 2">
    <name type="scientific">Vibrio nereis</name>
    <dbReference type="NCBI Taxonomy" id="693"/>
    <lineage>
        <taxon>Bacteria</taxon>
        <taxon>Pseudomonadati</taxon>
        <taxon>Pseudomonadota</taxon>
        <taxon>Gammaproteobacteria</taxon>
        <taxon>Vibrionales</taxon>
        <taxon>Vibrionaceae</taxon>
        <taxon>Vibrio</taxon>
    </lineage>
</organism>
<evidence type="ECO:0000313" key="1">
    <source>
        <dbReference type="EMBL" id="KOO04533.1"/>
    </source>
</evidence>
<dbReference type="STRING" id="693.AKJ17_06405"/>
<dbReference type="Pfam" id="PF03891">
    <property type="entry name" value="DUF333"/>
    <property type="match status" value="1"/>
</dbReference>
<dbReference type="AlphaFoldDB" id="A0A0M0HSE0"/>
<evidence type="ECO:0000313" key="2">
    <source>
        <dbReference type="Proteomes" id="UP000037515"/>
    </source>
</evidence>
<proteinExistence type="predicted"/>
<dbReference type="PANTHER" id="PTHR38008:SF2">
    <property type="entry name" value="HEMOLYSIN"/>
    <property type="match status" value="1"/>
</dbReference>
<name>A0A0M0HSE0_VIBNE</name>
<accession>A0A0M0HSE0</accession>